<sequence>MARRRRRGCGASASTSTPLIPVGVDKAPNIDPNLYFVAITGIKVASGEIVSDKAAAIMTTVSTLYTFLNPVLFDHLKKQLPPLADKGSSIQTFSHSMRYRLRHLVVDGSGRSVAGGGDAARGPAPLRLRASRLPWSVPRWSVGRQAGARRQLVTAAPHRRAAAAGAWRRAPRGDAGCAERPSRQGADGAVRACAAAEG</sequence>
<dbReference type="PaxDb" id="39947-A0A0P0XTU6"/>
<reference evidence="1 2" key="2">
    <citation type="journal article" date="2013" name="Plant Cell Physiol.">
        <title>Rice Annotation Project Database (RAP-DB): an integrative and interactive database for rice genomics.</title>
        <authorList>
            <person name="Sakai H."/>
            <person name="Lee S.S."/>
            <person name="Tanaka T."/>
            <person name="Numa H."/>
            <person name="Kim J."/>
            <person name="Kawahara Y."/>
            <person name="Wakimoto H."/>
            <person name="Yang C.C."/>
            <person name="Iwamoto M."/>
            <person name="Abe T."/>
            <person name="Yamada Y."/>
            <person name="Muto A."/>
            <person name="Inokuchi H."/>
            <person name="Ikemura T."/>
            <person name="Matsumoto T."/>
            <person name="Sasaki T."/>
            <person name="Itoh T."/>
        </authorList>
    </citation>
    <scope>NUCLEOTIDE SEQUENCE [LARGE SCALE GENOMIC DNA]</scope>
    <source>
        <strain evidence="2">cv. Nipponbare</strain>
    </source>
</reference>
<dbReference type="Proteomes" id="UP000059680">
    <property type="component" value="Chromosome 10"/>
</dbReference>
<protein>
    <submittedName>
        <fullName evidence="1">Os10g0388700 protein</fullName>
    </submittedName>
</protein>
<reference evidence="2" key="1">
    <citation type="journal article" date="2005" name="Nature">
        <title>The map-based sequence of the rice genome.</title>
        <authorList>
            <consortium name="International rice genome sequencing project (IRGSP)"/>
            <person name="Matsumoto T."/>
            <person name="Wu J."/>
            <person name="Kanamori H."/>
            <person name="Katayose Y."/>
            <person name="Fujisawa M."/>
            <person name="Namiki N."/>
            <person name="Mizuno H."/>
            <person name="Yamamoto K."/>
            <person name="Antonio B.A."/>
            <person name="Baba T."/>
            <person name="Sakata K."/>
            <person name="Nagamura Y."/>
            <person name="Aoki H."/>
            <person name="Arikawa K."/>
            <person name="Arita K."/>
            <person name="Bito T."/>
            <person name="Chiden Y."/>
            <person name="Fujitsuka N."/>
            <person name="Fukunaka R."/>
            <person name="Hamada M."/>
            <person name="Harada C."/>
            <person name="Hayashi A."/>
            <person name="Hijishita S."/>
            <person name="Honda M."/>
            <person name="Hosokawa S."/>
            <person name="Ichikawa Y."/>
            <person name="Idonuma A."/>
            <person name="Iijima M."/>
            <person name="Ikeda M."/>
            <person name="Ikeno M."/>
            <person name="Ito K."/>
            <person name="Ito S."/>
            <person name="Ito T."/>
            <person name="Ito Y."/>
            <person name="Ito Y."/>
            <person name="Iwabuchi A."/>
            <person name="Kamiya K."/>
            <person name="Karasawa W."/>
            <person name="Kurita K."/>
            <person name="Katagiri S."/>
            <person name="Kikuta A."/>
            <person name="Kobayashi H."/>
            <person name="Kobayashi N."/>
            <person name="Machita K."/>
            <person name="Maehara T."/>
            <person name="Masukawa M."/>
            <person name="Mizubayashi T."/>
            <person name="Mukai Y."/>
            <person name="Nagasaki H."/>
            <person name="Nagata Y."/>
            <person name="Naito S."/>
            <person name="Nakashima M."/>
            <person name="Nakama Y."/>
            <person name="Nakamichi Y."/>
            <person name="Nakamura M."/>
            <person name="Meguro A."/>
            <person name="Negishi M."/>
            <person name="Ohta I."/>
            <person name="Ohta T."/>
            <person name="Okamoto M."/>
            <person name="Ono N."/>
            <person name="Saji S."/>
            <person name="Sakaguchi M."/>
            <person name="Sakai K."/>
            <person name="Shibata M."/>
            <person name="Shimokawa T."/>
            <person name="Song J."/>
            <person name="Takazaki Y."/>
            <person name="Terasawa K."/>
            <person name="Tsugane M."/>
            <person name="Tsuji K."/>
            <person name="Ueda S."/>
            <person name="Waki K."/>
            <person name="Yamagata H."/>
            <person name="Yamamoto M."/>
            <person name="Yamamoto S."/>
            <person name="Yamane H."/>
            <person name="Yoshiki S."/>
            <person name="Yoshihara R."/>
            <person name="Yukawa K."/>
            <person name="Zhong H."/>
            <person name="Yano M."/>
            <person name="Yuan Q."/>
            <person name="Ouyang S."/>
            <person name="Liu J."/>
            <person name="Jones K.M."/>
            <person name="Gansberger K."/>
            <person name="Moffat K."/>
            <person name="Hill J."/>
            <person name="Bera J."/>
            <person name="Fadrosh D."/>
            <person name="Jin S."/>
            <person name="Johri S."/>
            <person name="Kim M."/>
            <person name="Overton L."/>
            <person name="Reardon M."/>
            <person name="Tsitrin T."/>
            <person name="Vuong H."/>
            <person name="Weaver B."/>
            <person name="Ciecko A."/>
            <person name="Tallon L."/>
            <person name="Jackson J."/>
            <person name="Pai G."/>
            <person name="Aken S.V."/>
            <person name="Utterback T."/>
            <person name="Reidmuller S."/>
            <person name="Feldblyum T."/>
            <person name="Hsiao J."/>
            <person name="Zismann V."/>
            <person name="Iobst S."/>
            <person name="de Vazeille A.R."/>
            <person name="Buell C.R."/>
            <person name="Ying K."/>
            <person name="Li Y."/>
            <person name="Lu T."/>
            <person name="Huang Y."/>
            <person name="Zhao Q."/>
            <person name="Feng Q."/>
            <person name="Zhang L."/>
            <person name="Zhu J."/>
            <person name="Weng Q."/>
            <person name="Mu J."/>
            <person name="Lu Y."/>
            <person name="Fan D."/>
            <person name="Liu Y."/>
            <person name="Guan J."/>
            <person name="Zhang Y."/>
            <person name="Yu S."/>
            <person name="Liu X."/>
            <person name="Zhang Y."/>
            <person name="Hong G."/>
            <person name="Han B."/>
            <person name="Choisne N."/>
            <person name="Demange N."/>
            <person name="Orjeda G."/>
            <person name="Samain S."/>
            <person name="Cattolico L."/>
            <person name="Pelletier E."/>
            <person name="Couloux A."/>
            <person name="Segurens B."/>
            <person name="Wincker P."/>
            <person name="D'Hont A."/>
            <person name="Scarpelli C."/>
            <person name="Weissenbach J."/>
            <person name="Salanoubat M."/>
            <person name="Quetier F."/>
            <person name="Yu Y."/>
            <person name="Kim H.R."/>
            <person name="Rambo T."/>
            <person name="Currie J."/>
            <person name="Collura K."/>
            <person name="Luo M."/>
            <person name="Yang T."/>
            <person name="Ammiraju J.S.S."/>
            <person name="Engler F."/>
            <person name="Soderlund C."/>
            <person name="Wing R.A."/>
            <person name="Palmer L.E."/>
            <person name="de la Bastide M."/>
            <person name="Spiegel L."/>
            <person name="Nascimento L."/>
            <person name="Zutavern T."/>
            <person name="O'Shaughnessy A."/>
            <person name="Dike S."/>
            <person name="Dedhia N."/>
            <person name="Preston R."/>
            <person name="Balija V."/>
            <person name="McCombie W.R."/>
            <person name="Chow T."/>
            <person name="Chen H."/>
            <person name="Chung M."/>
            <person name="Chen C."/>
            <person name="Shaw J."/>
            <person name="Wu H."/>
            <person name="Hsiao K."/>
            <person name="Chao Y."/>
            <person name="Chu M."/>
            <person name="Cheng C."/>
            <person name="Hour A."/>
            <person name="Lee P."/>
            <person name="Lin S."/>
            <person name="Lin Y."/>
            <person name="Liou J."/>
            <person name="Liu S."/>
            <person name="Hsing Y."/>
            <person name="Raghuvanshi S."/>
            <person name="Mohanty A."/>
            <person name="Bharti A.K."/>
            <person name="Gaur A."/>
            <person name="Gupta V."/>
            <person name="Kumar D."/>
            <person name="Ravi V."/>
            <person name="Vij S."/>
            <person name="Kapur A."/>
            <person name="Khurana P."/>
            <person name="Khurana P."/>
            <person name="Khurana J.P."/>
            <person name="Tyagi A.K."/>
            <person name="Gaikwad K."/>
            <person name="Singh A."/>
            <person name="Dalal V."/>
            <person name="Srivastava S."/>
            <person name="Dixit A."/>
            <person name="Pal A.K."/>
            <person name="Ghazi I.A."/>
            <person name="Yadav M."/>
            <person name="Pandit A."/>
            <person name="Bhargava A."/>
            <person name="Sureshbabu K."/>
            <person name="Batra K."/>
            <person name="Sharma T.R."/>
            <person name="Mohapatra T."/>
            <person name="Singh N.K."/>
            <person name="Messing J."/>
            <person name="Nelson A.B."/>
            <person name="Fuks G."/>
            <person name="Kavchok S."/>
            <person name="Keizer G."/>
            <person name="Linton E."/>
            <person name="Llaca V."/>
            <person name="Song R."/>
            <person name="Tanyolac B."/>
            <person name="Young S."/>
            <person name="Ho-Il K."/>
            <person name="Hahn J.H."/>
            <person name="Sangsakoo G."/>
            <person name="Vanavichit A."/>
            <person name="de Mattos Luiz.A.T."/>
            <person name="Zimmer P.D."/>
            <person name="Malone G."/>
            <person name="Dellagostin O."/>
            <person name="de Oliveira A.C."/>
            <person name="Bevan M."/>
            <person name="Bancroft I."/>
            <person name="Minx P."/>
            <person name="Cordum H."/>
            <person name="Wilson R."/>
            <person name="Cheng Z."/>
            <person name="Jin W."/>
            <person name="Jiang J."/>
            <person name="Leong S.A."/>
            <person name="Iwama H."/>
            <person name="Gojobori T."/>
            <person name="Itoh T."/>
            <person name="Niimura Y."/>
            <person name="Fujii Y."/>
            <person name="Habara T."/>
            <person name="Sakai H."/>
            <person name="Sato Y."/>
            <person name="Wilson G."/>
            <person name="Kumar K."/>
            <person name="McCouch S."/>
            <person name="Juretic N."/>
            <person name="Hoen D."/>
            <person name="Wright S."/>
            <person name="Bruskiewich R."/>
            <person name="Bureau T."/>
            <person name="Miyao A."/>
            <person name="Hirochika H."/>
            <person name="Nishikawa T."/>
            <person name="Kadowaki K."/>
            <person name="Sugiura M."/>
            <person name="Burr B."/>
            <person name="Sasaki T."/>
        </authorList>
    </citation>
    <scope>NUCLEOTIDE SEQUENCE [LARGE SCALE GENOMIC DNA]</scope>
    <source>
        <strain evidence="2">cv. Nipponbare</strain>
    </source>
</reference>
<evidence type="ECO:0000313" key="2">
    <source>
        <dbReference type="Proteomes" id="UP000059680"/>
    </source>
</evidence>
<evidence type="ECO:0000313" key="1">
    <source>
        <dbReference type="EMBL" id="BAT10649.1"/>
    </source>
</evidence>
<dbReference type="AlphaFoldDB" id="A0A0P0XTU6"/>
<dbReference type="InParanoid" id="A0A0P0XTU6"/>
<dbReference type="STRING" id="39947.A0A0P0XTU6"/>
<proteinExistence type="predicted"/>
<keyword evidence="2" id="KW-1185">Reference proteome</keyword>
<accession>A0A0P0XTU6</accession>
<dbReference type="EMBL" id="AP014966">
    <property type="protein sequence ID" value="BAT10649.1"/>
    <property type="molecule type" value="Genomic_DNA"/>
</dbReference>
<gene>
    <name evidence="1" type="ordered locus">Os10g0388700</name>
    <name evidence="1" type="ORF">OSNPB_100388700</name>
</gene>
<reference evidence="1 2" key="3">
    <citation type="journal article" date="2013" name="Rice">
        <title>Improvement of the Oryza sativa Nipponbare reference genome using next generation sequence and optical map data.</title>
        <authorList>
            <person name="Kawahara Y."/>
            <person name="de la Bastide M."/>
            <person name="Hamilton J.P."/>
            <person name="Kanamori H."/>
            <person name="McCombie W.R."/>
            <person name="Ouyang S."/>
            <person name="Schwartz D.C."/>
            <person name="Tanaka T."/>
            <person name="Wu J."/>
            <person name="Zhou S."/>
            <person name="Childs K.L."/>
            <person name="Davidson R.M."/>
            <person name="Lin H."/>
            <person name="Quesada-Ocampo L."/>
            <person name="Vaillancourt B."/>
            <person name="Sakai H."/>
            <person name="Lee S.S."/>
            <person name="Kim J."/>
            <person name="Numa H."/>
            <person name="Itoh T."/>
            <person name="Buell C.R."/>
            <person name="Matsumoto T."/>
        </authorList>
    </citation>
    <scope>NUCLEOTIDE SEQUENCE [LARGE SCALE GENOMIC DNA]</scope>
    <source>
        <strain evidence="2">cv. Nipponbare</strain>
    </source>
</reference>
<name>A0A0P0XTU6_ORYSJ</name>
<organism evidence="1 2">
    <name type="scientific">Oryza sativa subsp. japonica</name>
    <name type="common">Rice</name>
    <dbReference type="NCBI Taxonomy" id="39947"/>
    <lineage>
        <taxon>Eukaryota</taxon>
        <taxon>Viridiplantae</taxon>
        <taxon>Streptophyta</taxon>
        <taxon>Embryophyta</taxon>
        <taxon>Tracheophyta</taxon>
        <taxon>Spermatophyta</taxon>
        <taxon>Magnoliopsida</taxon>
        <taxon>Liliopsida</taxon>
        <taxon>Poales</taxon>
        <taxon>Poaceae</taxon>
        <taxon>BOP clade</taxon>
        <taxon>Oryzoideae</taxon>
        <taxon>Oryzeae</taxon>
        <taxon>Oryzinae</taxon>
        <taxon>Oryza</taxon>
        <taxon>Oryza sativa</taxon>
    </lineage>
</organism>